<dbReference type="Pfam" id="PF01863">
    <property type="entry name" value="YgjP-like"/>
    <property type="match status" value="1"/>
</dbReference>
<dbReference type="PANTHER" id="PTHR30399">
    <property type="entry name" value="UNCHARACTERIZED PROTEIN YGJP"/>
    <property type="match status" value="1"/>
</dbReference>
<gene>
    <name evidence="3" type="ORF">GCM10023196_100990</name>
</gene>
<name>A0ABP8UVV3_9ACTN</name>
<dbReference type="Proteomes" id="UP001501442">
    <property type="component" value="Unassembled WGS sequence"/>
</dbReference>
<feature type="compositionally biased region" description="Acidic residues" evidence="1">
    <location>
        <begin position="194"/>
        <end position="204"/>
    </location>
</feature>
<sequence>MLSVPPTGEIEVRRSARRRRTITARRDGDKTVVMVPAGLSAAEEREWIDTVLKRLAARERRRHPNDDALFDRARELSRRYLDDRAVPASVRWVTNQRSRWGSCTPDDGTIRLSTQLRGMPGWVVDYVLLHELVHLIVPGHGPPFWKLVNRYPRTERARGYLEGVAAAAGLPLMDGDPPRDRIAEAGDASRDLDGDLILDEDTGT</sequence>
<keyword evidence="4" id="KW-1185">Reference proteome</keyword>
<dbReference type="PANTHER" id="PTHR30399:SF1">
    <property type="entry name" value="UTP PYROPHOSPHATASE"/>
    <property type="match status" value="1"/>
</dbReference>
<evidence type="ECO:0000313" key="4">
    <source>
        <dbReference type="Proteomes" id="UP001501442"/>
    </source>
</evidence>
<evidence type="ECO:0000256" key="1">
    <source>
        <dbReference type="SAM" id="MobiDB-lite"/>
    </source>
</evidence>
<evidence type="ECO:0000313" key="3">
    <source>
        <dbReference type="EMBL" id="GAA4639425.1"/>
    </source>
</evidence>
<dbReference type="InterPro" id="IPR002725">
    <property type="entry name" value="YgjP-like_metallopeptidase"/>
</dbReference>
<comment type="caution">
    <text evidence="3">The sequence shown here is derived from an EMBL/GenBank/DDBJ whole genome shotgun (WGS) entry which is preliminary data.</text>
</comment>
<feature type="region of interest" description="Disordered" evidence="1">
    <location>
        <begin position="175"/>
        <end position="204"/>
    </location>
</feature>
<feature type="compositionally biased region" description="Basic and acidic residues" evidence="1">
    <location>
        <begin position="176"/>
        <end position="193"/>
    </location>
</feature>
<reference evidence="4" key="1">
    <citation type="journal article" date="2019" name="Int. J. Syst. Evol. Microbiol.">
        <title>The Global Catalogue of Microorganisms (GCM) 10K type strain sequencing project: providing services to taxonomists for standard genome sequencing and annotation.</title>
        <authorList>
            <consortium name="The Broad Institute Genomics Platform"/>
            <consortium name="The Broad Institute Genome Sequencing Center for Infectious Disease"/>
            <person name="Wu L."/>
            <person name="Ma J."/>
        </authorList>
    </citation>
    <scope>NUCLEOTIDE SEQUENCE [LARGE SCALE GENOMIC DNA]</scope>
    <source>
        <strain evidence="4">JCM 17939</strain>
    </source>
</reference>
<accession>A0ABP8UVV3</accession>
<protein>
    <submittedName>
        <fullName evidence="3">M48 family metallopeptidase</fullName>
    </submittedName>
</protein>
<evidence type="ECO:0000259" key="2">
    <source>
        <dbReference type="Pfam" id="PF01863"/>
    </source>
</evidence>
<organism evidence="3 4">
    <name type="scientific">Actinoallomurus vinaceus</name>
    <dbReference type="NCBI Taxonomy" id="1080074"/>
    <lineage>
        <taxon>Bacteria</taxon>
        <taxon>Bacillati</taxon>
        <taxon>Actinomycetota</taxon>
        <taxon>Actinomycetes</taxon>
        <taxon>Streptosporangiales</taxon>
        <taxon>Thermomonosporaceae</taxon>
        <taxon>Actinoallomurus</taxon>
    </lineage>
</organism>
<proteinExistence type="predicted"/>
<dbReference type="Gene3D" id="3.30.2010.10">
    <property type="entry name" value="Metalloproteases ('zincins'), catalytic domain"/>
    <property type="match status" value="1"/>
</dbReference>
<dbReference type="CDD" id="cd07344">
    <property type="entry name" value="M48_yhfN_like"/>
    <property type="match status" value="1"/>
</dbReference>
<dbReference type="InterPro" id="IPR053136">
    <property type="entry name" value="UTP_pyrophosphatase-like"/>
</dbReference>
<feature type="domain" description="YgjP-like metallopeptidase" evidence="2">
    <location>
        <begin position="87"/>
        <end position="161"/>
    </location>
</feature>
<dbReference type="EMBL" id="BAABHK010000027">
    <property type="protein sequence ID" value="GAA4639425.1"/>
    <property type="molecule type" value="Genomic_DNA"/>
</dbReference>